<dbReference type="EMBL" id="CP051177">
    <property type="protein sequence ID" value="QKX51216.1"/>
    <property type="molecule type" value="Genomic_DNA"/>
</dbReference>
<feature type="region of interest" description="Disordered" evidence="7">
    <location>
        <begin position="482"/>
        <end position="511"/>
    </location>
</feature>
<feature type="region of interest" description="Disordered" evidence="7">
    <location>
        <begin position="171"/>
        <end position="246"/>
    </location>
</feature>
<reference evidence="11" key="1">
    <citation type="submission" date="2020-06" db="EMBL/GenBank/DDBJ databases">
        <title>Isolation of Planomicrobium glaciei.</title>
        <authorList>
            <person name="Malisova L."/>
            <person name="Safrankova R."/>
            <person name="Jakubu V."/>
            <person name="Spanelova P."/>
        </authorList>
    </citation>
    <scope>NUCLEOTIDE SEQUENCE [LARGE SCALE GENOMIC DNA]</scope>
    <source>
        <strain evidence="11">NRL-ATB46093</strain>
    </source>
</reference>
<proteinExistence type="inferred from homology"/>
<dbReference type="GO" id="GO:0005737">
    <property type="term" value="C:cytoplasm"/>
    <property type="evidence" value="ECO:0007669"/>
    <property type="project" value="TreeGrafter"/>
</dbReference>
<feature type="compositionally biased region" description="Basic residues" evidence="7">
    <location>
        <begin position="497"/>
        <end position="511"/>
    </location>
</feature>
<feature type="compositionally biased region" description="Low complexity" evidence="7">
    <location>
        <begin position="237"/>
        <end position="246"/>
    </location>
</feature>
<dbReference type="SUPFAM" id="SSF47005">
    <property type="entry name" value="Peripheral subunit-binding domain of 2-oxo acid dehydrogenase complex"/>
    <property type="match status" value="1"/>
</dbReference>
<dbReference type="InterPro" id="IPR004167">
    <property type="entry name" value="PSBD"/>
</dbReference>
<dbReference type="InterPro" id="IPR036625">
    <property type="entry name" value="E3-bd_dom_sf"/>
</dbReference>
<feature type="domain" description="Peripheral subunit-binding (PSBD)" evidence="9">
    <location>
        <begin position="134"/>
        <end position="171"/>
    </location>
</feature>
<dbReference type="PROSITE" id="PS50968">
    <property type="entry name" value="BIOTINYL_LIPOYL"/>
    <property type="match status" value="1"/>
</dbReference>
<evidence type="ECO:0000256" key="3">
    <source>
        <dbReference type="ARBA" id="ARBA00022679"/>
    </source>
</evidence>
<organism evidence="10 11">
    <name type="scientific">Planococcus glaciei</name>
    <dbReference type="NCBI Taxonomy" id="459472"/>
    <lineage>
        <taxon>Bacteria</taxon>
        <taxon>Bacillati</taxon>
        <taxon>Bacillota</taxon>
        <taxon>Bacilli</taxon>
        <taxon>Bacillales</taxon>
        <taxon>Caryophanaceae</taxon>
        <taxon>Planococcus</taxon>
    </lineage>
</organism>
<dbReference type="InterPro" id="IPR000089">
    <property type="entry name" value="Biotin_lipoyl"/>
</dbReference>
<dbReference type="Pfam" id="PF02817">
    <property type="entry name" value="E3_binding"/>
    <property type="match status" value="1"/>
</dbReference>
<dbReference type="GO" id="GO:0016407">
    <property type="term" value="F:acetyltransferase activity"/>
    <property type="evidence" value="ECO:0007669"/>
    <property type="project" value="TreeGrafter"/>
</dbReference>
<protein>
    <recommendedName>
        <fullName evidence="6">Dihydrolipoamide acetyltransferase component of pyruvate dehydrogenase complex</fullName>
        <ecNumber evidence="6">2.3.1.-</ecNumber>
    </recommendedName>
</protein>
<dbReference type="InterPro" id="IPR011053">
    <property type="entry name" value="Single_hybrid_motif"/>
</dbReference>
<comment type="similarity">
    <text evidence="2 6">Belongs to the 2-oxoacid dehydrogenase family.</text>
</comment>
<dbReference type="EC" id="2.3.1.-" evidence="6"/>
<keyword evidence="3 6" id="KW-0808">Transferase</keyword>
<feature type="compositionally biased region" description="Basic and acidic residues" evidence="7">
    <location>
        <begin position="209"/>
        <end position="220"/>
    </location>
</feature>
<dbReference type="PANTHER" id="PTHR43178">
    <property type="entry name" value="DIHYDROLIPOAMIDE ACETYLTRANSFERASE COMPONENT OF PYRUVATE DEHYDROGENASE COMPLEX"/>
    <property type="match status" value="1"/>
</dbReference>
<gene>
    <name evidence="10" type="ORF">HF394_11785</name>
</gene>
<dbReference type="InterPro" id="IPR050743">
    <property type="entry name" value="2-oxoacid_DH_E2_comp"/>
</dbReference>
<dbReference type="Pfam" id="PF00198">
    <property type="entry name" value="2-oxoacid_dh"/>
    <property type="match status" value="1"/>
</dbReference>
<evidence type="ECO:0000256" key="4">
    <source>
        <dbReference type="ARBA" id="ARBA00022823"/>
    </source>
</evidence>
<dbReference type="Pfam" id="PF00364">
    <property type="entry name" value="Biotin_lipoyl"/>
    <property type="match status" value="1"/>
</dbReference>
<evidence type="ECO:0000256" key="2">
    <source>
        <dbReference type="ARBA" id="ARBA00007317"/>
    </source>
</evidence>
<dbReference type="Gene3D" id="4.10.320.10">
    <property type="entry name" value="E3-binding domain"/>
    <property type="match status" value="1"/>
</dbReference>
<dbReference type="SUPFAM" id="SSF51230">
    <property type="entry name" value="Single hybrid motif"/>
    <property type="match status" value="1"/>
</dbReference>
<dbReference type="InterPro" id="IPR023213">
    <property type="entry name" value="CAT-like_dom_sf"/>
</dbReference>
<sequence>MIEVKLPKIREDVNESLVVIWFVSEGDAVKEGDPLLEIQTEKEVSEVEAEASGTINEIIYKRGESAKVGEVLATINPAENTQETKPEEQKIVENTEPETKIPDDGQKPEEQKITENAEQPKEASEQTEPAKTLRLAPGLRKLARELNVPVESIAGTGRNGKITEKDIRRVAGQAAAAEPAGKAEELQQEKPEEESARQEPIPDQALDEAPTKEVPEKETAQENAGTEELPSEEPPEELAQQEQAALAEQAEAILEPEENDRESDAVPFSGIRGVIARRMTESLQNSAQLTETAWADVTKLHSKKDASGKEAGWTAVVAKAAAQALGKHPLVNAHIKEGQILPQEAINLGFAVDTDRGLQVAVLQEADKHSLGDLQKHLADLAEKARNGQLANEQSAGSTFTITSLGAYRIQFFTPIINPPETAILGVGTIETYLALEGGKVQERKRLPLSLTIDHRAIDGAPAAKFLGDLIELLEKPKQLFKEDEELETEKTAEKKKDKKKDKKKRKKKKS</sequence>
<dbReference type="GO" id="GO:0031405">
    <property type="term" value="F:lipoic acid binding"/>
    <property type="evidence" value="ECO:0007669"/>
    <property type="project" value="TreeGrafter"/>
</dbReference>
<evidence type="ECO:0000256" key="7">
    <source>
        <dbReference type="SAM" id="MobiDB-lite"/>
    </source>
</evidence>
<name>A0A7H8QB17_9BACL</name>
<dbReference type="InterPro" id="IPR001078">
    <property type="entry name" value="2-oxoacid_DH_actylTfrase"/>
</dbReference>
<evidence type="ECO:0000313" key="11">
    <source>
        <dbReference type="Proteomes" id="UP000509222"/>
    </source>
</evidence>
<dbReference type="Gene3D" id="3.30.559.10">
    <property type="entry name" value="Chloramphenicol acetyltransferase-like domain"/>
    <property type="match status" value="1"/>
</dbReference>
<keyword evidence="4 6" id="KW-0450">Lipoyl</keyword>
<evidence type="ECO:0000259" key="8">
    <source>
        <dbReference type="PROSITE" id="PS50968"/>
    </source>
</evidence>
<dbReference type="Gene3D" id="2.40.50.100">
    <property type="match status" value="1"/>
</dbReference>
<evidence type="ECO:0000256" key="6">
    <source>
        <dbReference type="RuleBase" id="RU003423"/>
    </source>
</evidence>
<dbReference type="RefSeq" id="WP_176294671.1">
    <property type="nucleotide sequence ID" value="NZ_CP051177.1"/>
</dbReference>
<dbReference type="PANTHER" id="PTHR43178:SF5">
    <property type="entry name" value="LIPOAMIDE ACYLTRANSFERASE COMPONENT OF BRANCHED-CHAIN ALPHA-KETO ACID DEHYDROGENASE COMPLEX, MITOCHONDRIAL"/>
    <property type="match status" value="1"/>
</dbReference>
<dbReference type="CDD" id="cd06849">
    <property type="entry name" value="lipoyl_domain"/>
    <property type="match status" value="1"/>
</dbReference>
<comment type="cofactor">
    <cofactor evidence="1 6">
        <name>(R)-lipoate</name>
        <dbReference type="ChEBI" id="CHEBI:83088"/>
    </cofactor>
</comment>
<accession>A0A7H8QB17</accession>
<dbReference type="SUPFAM" id="SSF52777">
    <property type="entry name" value="CoA-dependent acyltransferases"/>
    <property type="match status" value="1"/>
</dbReference>
<feature type="region of interest" description="Disordered" evidence="7">
    <location>
        <begin position="77"/>
        <end position="136"/>
    </location>
</feature>
<evidence type="ECO:0000259" key="9">
    <source>
        <dbReference type="PROSITE" id="PS51826"/>
    </source>
</evidence>
<dbReference type="Proteomes" id="UP000509222">
    <property type="component" value="Chromosome"/>
</dbReference>
<dbReference type="AlphaFoldDB" id="A0A7H8QB17"/>
<evidence type="ECO:0000256" key="5">
    <source>
        <dbReference type="ARBA" id="ARBA00023315"/>
    </source>
</evidence>
<keyword evidence="11" id="KW-1185">Reference proteome</keyword>
<keyword evidence="5 6" id="KW-0012">Acyltransferase</keyword>
<evidence type="ECO:0000256" key="1">
    <source>
        <dbReference type="ARBA" id="ARBA00001938"/>
    </source>
</evidence>
<feature type="domain" description="Lipoyl-binding" evidence="8">
    <location>
        <begin position="1"/>
        <end position="76"/>
    </location>
</feature>
<feature type="compositionally biased region" description="Basic and acidic residues" evidence="7">
    <location>
        <begin position="82"/>
        <end position="124"/>
    </location>
</feature>
<dbReference type="PROSITE" id="PS51826">
    <property type="entry name" value="PSBD"/>
    <property type="match status" value="1"/>
</dbReference>
<feature type="compositionally biased region" description="Basic and acidic residues" evidence="7">
    <location>
        <begin position="181"/>
        <end position="197"/>
    </location>
</feature>
<evidence type="ECO:0000313" key="10">
    <source>
        <dbReference type="EMBL" id="QKX51216.1"/>
    </source>
</evidence>
<feature type="compositionally biased region" description="Low complexity" evidence="7">
    <location>
        <begin position="171"/>
        <end position="180"/>
    </location>
</feature>